<evidence type="ECO:0000256" key="3">
    <source>
        <dbReference type="ARBA" id="ARBA00022840"/>
    </source>
</evidence>
<dbReference type="Proteomes" id="UP000061587">
    <property type="component" value="Chromosome"/>
</dbReference>
<protein>
    <submittedName>
        <fullName evidence="6">ABC transporter ATP-binding protein</fullName>
    </submittedName>
    <submittedName>
        <fullName evidence="5">Lipoprotein releasing system ATP-binding protein</fullName>
    </submittedName>
</protein>
<sequence>MITVKNLSFSYSQLPFIENMNFQVRSGEIFGFLGPSGAGKSTLQKILIGMLPKYKGSVSINNNEIRNKSDQFYESIGVDFEFPSFYEKFTALENLKFFGSLYDCKLIPIEQLLEMVGLSQHANKKVAGFSKGMKSRLNFARSIIHQPKVLFLDEPTSGLDPSNSQVMKNIILDLKNKGVTIILTTHNMHDATELCDRVAFIVDGNIKAMDTPHNLIMSRRYNEVTYSYLENQKELNTTIALDKISTDKKLQSLIQANALLSIHSNEPTLDNIFSEITGRKLL</sequence>
<keyword evidence="3 5" id="KW-0067">ATP-binding</keyword>
<dbReference type="PROSITE" id="PS00211">
    <property type="entry name" value="ABC_TRANSPORTER_1"/>
    <property type="match status" value="1"/>
</dbReference>
<dbReference type="InterPro" id="IPR003439">
    <property type="entry name" value="ABC_transporter-like_ATP-bd"/>
</dbReference>
<dbReference type="SMART" id="SM00382">
    <property type="entry name" value="AAA"/>
    <property type="match status" value="1"/>
</dbReference>
<dbReference type="RefSeq" id="WP_007656984.1">
    <property type="nucleotide sequence ID" value="NZ_JAHPYS010000011.1"/>
</dbReference>
<keyword evidence="1" id="KW-0813">Transport</keyword>
<dbReference type="InterPro" id="IPR027417">
    <property type="entry name" value="P-loop_NTPase"/>
</dbReference>
<dbReference type="PATRIC" id="fig|821.40.peg.551"/>
<name>A0A0P0LKL2_PHOVU</name>
<reference evidence="6" key="3">
    <citation type="submission" date="2021-06" db="EMBL/GenBank/DDBJ databases">
        <title>Collection of gut derived symbiotic bacterial strains cultured from healthy donors.</title>
        <authorList>
            <person name="Lin H."/>
            <person name="Littmann E."/>
            <person name="Pamer E.G."/>
        </authorList>
    </citation>
    <scope>NUCLEOTIDE SEQUENCE</scope>
    <source>
        <strain evidence="6">MSK.6.33</strain>
    </source>
</reference>
<evidence type="ECO:0000313" key="6">
    <source>
        <dbReference type="EMBL" id="MBU9138575.1"/>
    </source>
</evidence>
<dbReference type="GeneID" id="92714936"/>
<evidence type="ECO:0000256" key="2">
    <source>
        <dbReference type="ARBA" id="ARBA00022741"/>
    </source>
</evidence>
<dbReference type="Gene3D" id="3.40.50.300">
    <property type="entry name" value="P-loop containing nucleotide triphosphate hydrolases"/>
    <property type="match status" value="1"/>
</dbReference>
<dbReference type="AlphaFoldDB" id="A0A0P0LKL2"/>
<dbReference type="PROSITE" id="PS50893">
    <property type="entry name" value="ABC_TRANSPORTER_2"/>
    <property type="match status" value="1"/>
</dbReference>
<dbReference type="InterPro" id="IPR050763">
    <property type="entry name" value="ABC_transporter_ATP-binding"/>
</dbReference>
<organism evidence="5 7">
    <name type="scientific">Phocaeicola vulgatus</name>
    <name type="common">Bacteroides vulgatus</name>
    <dbReference type="NCBI Taxonomy" id="821"/>
    <lineage>
        <taxon>Bacteria</taxon>
        <taxon>Pseudomonadati</taxon>
        <taxon>Bacteroidota</taxon>
        <taxon>Bacteroidia</taxon>
        <taxon>Bacteroidales</taxon>
        <taxon>Bacteroidaceae</taxon>
        <taxon>Phocaeicola</taxon>
    </lineage>
</organism>
<reference evidence="7" key="1">
    <citation type="submission" date="2015-10" db="EMBL/GenBank/DDBJ databases">
        <title>Extensive mobilome-driven genome diversification in gut-associated Bacteroides vulgatus mpk.</title>
        <authorList>
            <person name="Beier S."/>
            <person name="Lange A."/>
            <person name="Huson D.H."/>
            <person name="Frick J.-S."/>
            <person name="Autenrieth I.B."/>
        </authorList>
    </citation>
    <scope>NUCLEOTIDE SEQUENCE [LARGE SCALE GENOMIC DNA]</scope>
    <source>
        <strain evidence="7">mpk</strain>
    </source>
</reference>
<gene>
    <name evidence="5" type="ORF">BvMPK_0467</name>
    <name evidence="6" type="ORF">KTG10_07380</name>
</gene>
<dbReference type="EMBL" id="CP013020">
    <property type="protein sequence ID" value="ALK83095.1"/>
    <property type="molecule type" value="Genomic_DNA"/>
</dbReference>
<evidence type="ECO:0000256" key="1">
    <source>
        <dbReference type="ARBA" id="ARBA00022448"/>
    </source>
</evidence>
<keyword evidence="2" id="KW-0547">Nucleotide-binding</keyword>
<evidence type="ECO:0000259" key="4">
    <source>
        <dbReference type="PROSITE" id="PS50893"/>
    </source>
</evidence>
<dbReference type="GO" id="GO:0016887">
    <property type="term" value="F:ATP hydrolysis activity"/>
    <property type="evidence" value="ECO:0007669"/>
    <property type="project" value="InterPro"/>
</dbReference>
<dbReference type="GO" id="GO:0005524">
    <property type="term" value="F:ATP binding"/>
    <property type="evidence" value="ECO:0007669"/>
    <property type="project" value="UniProtKB-KW"/>
</dbReference>
<keyword evidence="5" id="KW-0449">Lipoprotein</keyword>
<dbReference type="CDD" id="cd03230">
    <property type="entry name" value="ABC_DR_subfamily_A"/>
    <property type="match status" value="1"/>
</dbReference>
<dbReference type="Pfam" id="PF00005">
    <property type="entry name" value="ABC_tran"/>
    <property type="match status" value="1"/>
</dbReference>
<feature type="domain" description="ABC transporter" evidence="4">
    <location>
        <begin position="2"/>
        <end position="228"/>
    </location>
</feature>
<proteinExistence type="predicted"/>
<dbReference type="SUPFAM" id="SSF52540">
    <property type="entry name" value="P-loop containing nucleoside triphosphate hydrolases"/>
    <property type="match status" value="1"/>
</dbReference>
<evidence type="ECO:0000313" key="7">
    <source>
        <dbReference type="Proteomes" id="UP000061587"/>
    </source>
</evidence>
<dbReference type="InterPro" id="IPR017871">
    <property type="entry name" value="ABC_transporter-like_CS"/>
</dbReference>
<accession>A0A0P0LKL2</accession>
<dbReference type="EMBL" id="JAHPYS010000011">
    <property type="protein sequence ID" value="MBU9138575.1"/>
    <property type="molecule type" value="Genomic_DNA"/>
</dbReference>
<reference evidence="5 7" key="2">
    <citation type="journal article" date="2016" name="Genome Biol. Evol.">
        <title>Extensive mobilome-driven genome diversification in mouse gut-associated Bacteroides vulgatus mpk.</title>
        <authorList>
            <person name="Lange A."/>
            <person name="Beier S."/>
            <person name="Steimle A."/>
            <person name="Autenrieth I.B."/>
            <person name="Huson D.H."/>
            <person name="Frick J.S."/>
        </authorList>
    </citation>
    <scope>NUCLEOTIDE SEQUENCE [LARGE SCALE GENOMIC DNA]</scope>
    <source>
        <strain evidence="5">Mpk</strain>
        <strain evidence="7">mpk</strain>
    </source>
</reference>
<dbReference type="PANTHER" id="PTHR42711">
    <property type="entry name" value="ABC TRANSPORTER ATP-BINDING PROTEIN"/>
    <property type="match status" value="1"/>
</dbReference>
<evidence type="ECO:0000313" key="5">
    <source>
        <dbReference type="EMBL" id="ALK83095.1"/>
    </source>
</evidence>
<dbReference type="InterPro" id="IPR003593">
    <property type="entry name" value="AAA+_ATPase"/>
</dbReference>
<dbReference type="Proteomes" id="UP000736888">
    <property type="component" value="Unassembled WGS sequence"/>
</dbReference>
<dbReference type="PANTHER" id="PTHR42711:SF18">
    <property type="entry name" value="ABC TRANSPORTER, ATP-BINDING PROTEIN"/>
    <property type="match status" value="1"/>
</dbReference>